<proteinExistence type="predicted"/>
<dbReference type="Proteomes" id="UP000283530">
    <property type="component" value="Unassembled WGS sequence"/>
</dbReference>
<evidence type="ECO:0000313" key="1">
    <source>
        <dbReference type="EMBL" id="RWR80059.1"/>
    </source>
</evidence>
<protein>
    <submittedName>
        <fullName evidence="1">Uncharacterized protein</fullName>
    </submittedName>
</protein>
<dbReference type="AlphaFoldDB" id="A0A3S4NPY8"/>
<organism evidence="1 2">
    <name type="scientific">Cinnamomum micranthum f. kanehirae</name>
    <dbReference type="NCBI Taxonomy" id="337451"/>
    <lineage>
        <taxon>Eukaryota</taxon>
        <taxon>Viridiplantae</taxon>
        <taxon>Streptophyta</taxon>
        <taxon>Embryophyta</taxon>
        <taxon>Tracheophyta</taxon>
        <taxon>Spermatophyta</taxon>
        <taxon>Magnoliopsida</taxon>
        <taxon>Magnoliidae</taxon>
        <taxon>Laurales</taxon>
        <taxon>Lauraceae</taxon>
        <taxon>Cinnamomum</taxon>
    </lineage>
</organism>
<dbReference type="EMBL" id="QPKB01000003">
    <property type="protein sequence ID" value="RWR80059.1"/>
    <property type="molecule type" value="Genomic_DNA"/>
</dbReference>
<sequence>MSVLLQLNEKETMRISLGAIWWIFRRRLLSSLQRLYVVGFQYAFLNFQVLEFLNNMGLQGTGFGP</sequence>
<comment type="caution">
    <text evidence="1">The sequence shown here is derived from an EMBL/GenBank/DDBJ whole genome shotgun (WGS) entry which is preliminary data.</text>
</comment>
<name>A0A3S4NPY8_9MAGN</name>
<accession>A0A3S4NPY8</accession>
<gene>
    <name evidence="1" type="ORF">CKAN_00867300</name>
</gene>
<evidence type="ECO:0000313" key="2">
    <source>
        <dbReference type="Proteomes" id="UP000283530"/>
    </source>
</evidence>
<keyword evidence="2" id="KW-1185">Reference proteome</keyword>
<reference evidence="1 2" key="1">
    <citation type="journal article" date="2019" name="Nat. Plants">
        <title>Stout camphor tree genome fills gaps in understanding of flowering plant genome evolution.</title>
        <authorList>
            <person name="Chaw S.M."/>
            <person name="Liu Y.C."/>
            <person name="Wu Y.W."/>
            <person name="Wang H.Y."/>
            <person name="Lin C.I."/>
            <person name="Wu C.S."/>
            <person name="Ke H.M."/>
            <person name="Chang L.Y."/>
            <person name="Hsu C.Y."/>
            <person name="Yang H.T."/>
            <person name="Sudianto E."/>
            <person name="Hsu M.H."/>
            <person name="Wu K.P."/>
            <person name="Wang L.N."/>
            <person name="Leebens-Mack J.H."/>
            <person name="Tsai I.J."/>
        </authorList>
    </citation>
    <scope>NUCLEOTIDE SEQUENCE [LARGE SCALE GENOMIC DNA]</scope>
    <source>
        <strain evidence="2">cv. Chaw 1501</strain>
        <tissue evidence="1">Young leaves</tissue>
    </source>
</reference>